<dbReference type="Proteomes" id="UP001326110">
    <property type="component" value="Chromosome"/>
</dbReference>
<evidence type="ECO:0000256" key="1">
    <source>
        <dbReference type="SAM" id="SignalP"/>
    </source>
</evidence>
<dbReference type="NCBIfam" id="NF038128">
    <property type="entry name" value="choice_anch_J"/>
    <property type="match status" value="1"/>
</dbReference>
<feature type="signal peptide" evidence="1">
    <location>
        <begin position="1"/>
        <end position="28"/>
    </location>
</feature>
<evidence type="ECO:0000313" key="2">
    <source>
        <dbReference type="EMBL" id="WQH05044.1"/>
    </source>
</evidence>
<evidence type="ECO:0000313" key="3">
    <source>
        <dbReference type="Proteomes" id="UP001326110"/>
    </source>
</evidence>
<proteinExistence type="predicted"/>
<name>A0ABZ0Y090_9BURK</name>
<gene>
    <name evidence="2" type="ORF">SR858_01480</name>
</gene>
<dbReference type="GeneID" id="43165426"/>
<accession>A0ABZ0Y090</accession>
<dbReference type="RefSeq" id="WP_019923836.1">
    <property type="nucleotide sequence ID" value="NZ_CP140152.1"/>
</dbReference>
<dbReference type="EMBL" id="CP140152">
    <property type="protein sequence ID" value="WQH05044.1"/>
    <property type="molecule type" value="Genomic_DNA"/>
</dbReference>
<reference evidence="2 3" key="1">
    <citation type="submission" date="2023-11" db="EMBL/GenBank/DDBJ databases">
        <title>MicrobeMod: A computational toolkit for identifying prokaryotic methylation and restriction-modification with nanopore sequencing.</title>
        <authorList>
            <person name="Crits-Christoph A."/>
            <person name="Kang S.C."/>
            <person name="Lee H."/>
            <person name="Ostrov N."/>
        </authorList>
    </citation>
    <scope>NUCLEOTIDE SEQUENCE [LARGE SCALE GENOMIC DNA]</scope>
    <source>
        <strain evidence="2 3">ATCC 25935</strain>
    </source>
</reference>
<organism evidence="2 3">
    <name type="scientific">Duganella zoogloeoides</name>
    <dbReference type="NCBI Taxonomy" id="75659"/>
    <lineage>
        <taxon>Bacteria</taxon>
        <taxon>Pseudomonadati</taxon>
        <taxon>Pseudomonadota</taxon>
        <taxon>Betaproteobacteria</taxon>
        <taxon>Burkholderiales</taxon>
        <taxon>Oxalobacteraceae</taxon>
        <taxon>Telluria group</taxon>
        <taxon>Duganella</taxon>
    </lineage>
</organism>
<protein>
    <submittedName>
        <fullName evidence="2">Choice-of-anchor J domain-containing protein</fullName>
    </submittedName>
</protein>
<sequence>MAVSFKSALMPLAMAVALSFSAVGAASADALTENFDNGIPLGWTTVNNSAPTGFTSWTTGNTDVFGAYDGSADSYVSSNYNAVLGSGTISDWLILPTSTYRNGDTLSFFTRTDVNSSFPDNLEVRFSTVGGVDVGNTATSVGTFDTLLLTINPAQNVGGYPEFWTQYSVSLSGLTGDTTGAFALRYVLSDAGIDANNGNYIGIDSLDITSTPLAAVPEMETYLMMAAGLGLIGWMRKRKSRAVPASQQA</sequence>
<keyword evidence="1" id="KW-0732">Signal</keyword>
<keyword evidence="3" id="KW-1185">Reference proteome</keyword>
<feature type="chain" id="PRO_5045820239" evidence="1">
    <location>
        <begin position="29"/>
        <end position="249"/>
    </location>
</feature>
<dbReference type="Gene3D" id="2.60.120.200">
    <property type="match status" value="1"/>
</dbReference>